<evidence type="ECO:0000313" key="1">
    <source>
        <dbReference type="EMBL" id="GJE03831.1"/>
    </source>
</evidence>
<accession>A0ABQ4SQ70</accession>
<keyword evidence="2" id="KW-1185">Reference proteome</keyword>
<proteinExistence type="predicted"/>
<reference evidence="1" key="1">
    <citation type="journal article" date="2021" name="Front. Microbiol.">
        <title>Comprehensive Comparative Genomics and Phenotyping of Methylobacterium Species.</title>
        <authorList>
            <person name="Alessa O."/>
            <person name="Ogura Y."/>
            <person name="Fujitani Y."/>
            <person name="Takami H."/>
            <person name="Hayashi T."/>
            <person name="Sahin N."/>
            <person name="Tani A."/>
        </authorList>
    </citation>
    <scope>NUCLEOTIDE SEQUENCE</scope>
    <source>
        <strain evidence="1">DSM 17168</strain>
    </source>
</reference>
<evidence type="ECO:0000313" key="2">
    <source>
        <dbReference type="Proteomes" id="UP001055153"/>
    </source>
</evidence>
<gene>
    <name evidence="1" type="ORF">GMJLKIPL_5788</name>
</gene>
<name>A0ABQ4SQ70_9HYPH</name>
<dbReference type="Proteomes" id="UP001055153">
    <property type="component" value="Unassembled WGS sequence"/>
</dbReference>
<comment type="caution">
    <text evidence="1">The sequence shown here is derived from an EMBL/GenBank/DDBJ whole genome shotgun (WGS) entry which is preliminary data.</text>
</comment>
<evidence type="ECO:0008006" key="3">
    <source>
        <dbReference type="Google" id="ProtNLM"/>
    </source>
</evidence>
<organism evidence="1 2">
    <name type="scientific">Methylobacterium isbiliense</name>
    <dbReference type="NCBI Taxonomy" id="315478"/>
    <lineage>
        <taxon>Bacteria</taxon>
        <taxon>Pseudomonadati</taxon>
        <taxon>Pseudomonadota</taxon>
        <taxon>Alphaproteobacteria</taxon>
        <taxon>Hyphomicrobiales</taxon>
        <taxon>Methylobacteriaceae</taxon>
        <taxon>Methylobacterium</taxon>
    </lineage>
</organism>
<protein>
    <recommendedName>
        <fullName evidence="3">Porin domain-containing protein</fullName>
    </recommendedName>
</protein>
<sequence length="217" mass="23286">MRSTFGAESEYSIGVIPNLDFRVGQTGAYGNLDIRRRLGTVSTDQDSPDGGNERAALGGTTRIGALYQLTMERGALPTIGVVGRVRALYGPGRVAYDTEAVALFGKTLVGGDLPLGISLNLGWIGRLNPQPGERPNRYLVNGSIGQAFSRDTALVATYAREQQDRGAADFSLVQVGLRHRLRKQRAILGVAAGFGLNRDTPQFQVAVAIQWELGSLK</sequence>
<reference evidence="1" key="2">
    <citation type="submission" date="2021-08" db="EMBL/GenBank/DDBJ databases">
        <authorList>
            <person name="Tani A."/>
            <person name="Ola A."/>
            <person name="Ogura Y."/>
            <person name="Katsura K."/>
            <person name="Hayashi T."/>
        </authorList>
    </citation>
    <scope>NUCLEOTIDE SEQUENCE</scope>
    <source>
        <strain evidence="1">DSM 17168</strain>
    </source>
</reference>
<dbReference type="EMBL" id="BPQQ01000091">
    <property type="protein sequence ID" value="GJE03831.1"/>
    <property type="molecule type" value="Genomic_DNA"/>
</dbReference>